<evidence type="ECO:0000313" key="2">
    <source>
        <dbReference type="Proteomes" id="UP000601435"/>
    </source>
</evidence>
<dbReference type="OrthoDB" id="411117at2759"/>
<dbReference type="AlphaFoldDB" id="A0A813A0E0"/>
<keyword evidence="2" id="KW-1185">Reference proteome</keyword>
<dbReference type="Proteomes" id="UP000601435">
    <property type="component" value="Unassembled WGS sequence"/>
</dbReference>
<sequence>VSDRLLCGIAAGFVEEVREADPDLAEDLRSAGLLQELHRQSTTKHENKSSKTFEKHGLSCPIQIETVDVGPGQTHPVLKVADLLQALASCNKLCLLWGATSTTTTHQNTEVLPKFWRRWRQHDPQHAVFQHHRDHLAYVLPLQLHADEGQTLKKTGVMVVNWQSPIGFGLSTTDDCPEAMSLNYLGNSYATRFLYTVCHKKCYSKGKSEFFTGIMERLADELLDLFWNGVTLNLRGKKVAFYAALLGLKGDWPIQARIGNLSRHFARKGVFQVSAKSGFCHLCRAGEQGYDANDYGSSASWRATYLKCIPWDSEGPLCRVPQSPAKEFIHKFDLFHTVHKGVFAELAGSALVVITDYSLVGSGDIPQQLDAIYALAVRHCKATNTALHMDGLTRHLLSFSADYDYPVGNWFKGADTSAMCSFLEAFWAEHIAAHANESDEYLRGFLECLRAANIFMRTLYRSGLWLSQERCRTAAEAGAAFLKAYIETSSRAFDQQKTRFKLTPKYHGLIHIVDNLITGYNADRRWTLSPLSESTQMDEDFIGRVSSTTTKVSSRKMHRQTLSRYLTNMWMQVHGR</sequence>
<proteinExistence type="predicted"/>
<organism evidence="1 2">
    <name type="scientific">Symbiodinium necroappetens</name>
    <dbReference type="NCBI Taxonomy" id="1628268"/>
    <lineage>
        <taxon>Eukaryota</taxon>
        <taxon>Sar</taxon>
        <taxon>Alveolata</taxon>
        <taxon>Dinophyceae</taxon>
        <taxon>Suessiales</taxon>
        <taxon>Symbiodiniaceae</taxon>
        <taxon>Symbiodinium</taxon>
    </lineage>
</organism>
<name>A0A813A0E0_9DINO</name>
<evidence type="ECO:0000313" key="1">
    <source>
        <dbReference type="EMBL" id="CAE7844866.1"/>
    </source>
</evidence>
<comment type="caution">
    <text evidence="1">The sequence shown here is derived from an EMBL/GenBank/DDBJ whole genome shotgun (WGS) entry which is preliminary data.</text>
</comment>
<accession>A0A813A0E0</accession>
<protein>
    <submittedName>
        <fullName evidence="1">Uncharacterized protein</fullName>
    </submittedName>
</protein>
<feature type="non-terminal residue" evidence="1">
    <location>
        <position position="576"/>
    </location>
</feature>
<reference evidence="1" key="1">
    <citation type="submission" date="2021-02" db="EMBL/GenBank/DDBJ databases">
        <authorList>
            <person name="Dougan E. K."/>
            <person name="Rhodes N."/>
            <person name="Thang M."/>
            <person name="Chan C."/>
        </authorList>
    </citation>
    <scope>NUCLEOTIDE SEQUENCE</scope>
</reference>
<gene>
    <name evidence="1" type="ORF">SNEC2469_LOCUS25912</name>
</gene>
<dbReference type="EMBL" id="CAJNJA010051811">
    <property type="protein sequence ID" value="CAE7844866.1"/>
    <property type="molecule type" value="Genomic_DNA"/>
</dbReference>